<organism evidence="9 11">
    <name type="scientific">Vigna unguiculata</name>
    <name type="common">Cowpea</name>
    <dbReference type="NCBI Taxonomy" id="3917"/>
    <lineage>
        <taxon>Eukaryota</taxon>
        <taxon>Viridiplantae</taxon>
        <taxon>Streptophyta</taxon>
        <taxon>Embryophyta</taxon>
        <taxon>Tracheophyta</taxon>
        <taxon>Spermatophyta</taxon>
        <taxon>Magnoliopsida</taxon>
        <taxon>eudicotyledons</taxon>
        <taxon>Gunneridae</taxon>
        <taxon>Pentapetalae</taxon>
        <taxon>rosids</taxon>
        <taxon>fabids</taxon>
        <taxon>Fabales</taxon>
        <taxon>Fabaceae</taxon>
        <taxon>Papilionoideae</taxon>
        <taxon>50 kb inversion clade</taxon>
        <taxon>NPAAA clade</taxon>
        <taxon>indigoferoid/millettioid clade</taxon>
        <taxon>Phaseoleae</taxon>
        <taxon>Vigna</taxon>
    </lineage>
</organism>
<evidence type="ECO:0000256" key="8">
    <source>
        <dbReference type="SAM" id="MobiDB-lite"/>
    </source>
</evidence>
<keyword evidence="4 7" id="KW-0964">Secreted</keyword>
<keyword evidence="5 7" id="KW-0732">Signal</keyword>
<keyword evidence="3 7" id="KW-0217">Developmental protein</keyword>
<dbReference type="AlphaFoldDB" id="A0A4D6LIR4"/>
<evidence type="ECO:0000256" key="5">
    <source>
        <dbReference type="ARBA" id="ARBA00022729"/>
    </source>
</evidence>
<dbReference type="EMBL" id="CP039347">
    <property type="protein sequence ID" value="QCD88232.1"/>
    <property type="molecule type" value="Genomic_DNA"/>
</dbReference>
<dbReference type="GO" id="GO:0005576">
    <property type="term" value="C:extracellular region"/>
    <property type="evidence" value="ECO:0007669"/>
    <property type="project" value="UniProtKB-SubCell"/>
</dbReference>
<feature type="signal peptide" evidence="7">
    <location>
        <begin position="1"/>
        <end position="29"/>
    </location>
</feature>
<reference evidence="9 11" key="1">
    <citation type="submission" date="2019-04" db="EMBL/GenBank/DDBJ databases">
        <title>An improved genome assembly and genetic linkage map for asparagus bean, Vigna unguiculata ssp. sesquipedialis.</title>
        <authorList>
            <person name="Xia Q."/>
            <person name="Zhang R."/>
            <person name="Dong Y."/>
        </authorList>
    </citation>
    <scope>NUCLEOTIDE SEQUENCE [LARGE SCALE GENOMIC DNA]</scope>
    <source>
        <tissue evidence="9">Leaf</tissue>
    </source>
</reference>
<evidence type="ECO:0000313" key="10">
    <source>
        <dbReference type="EMBL" id="QCD88232.1"/>
    </source>
</evidence>
<keyword evidence="6" id="KW-1015">Disulfide bond</keyword>
<comment type="similarity">
    <text evidence="2 7">Belongs to the plant cysteine rich small secretory peptide family. Epidermal patterning factor subfamily.</text>
</comment>
<evidence type="ECO:0000256" key="4">
    <source>
        <dbReference type="ARBA" id="ARBA00022525"/>
    </source>
</evidence>
<keyword evidence="11" id="KW-1185">Reference proteome</keyword>
<evidence type="ECO:0000256" key="6">
    <source>
        <dbReference type="ARBA" id="ARBA00023157"/>
    </source>
</evidence>
<evidence type="ECO:0000256" key="1">
    <source>
        <dbReference type="ARBA" id="ARBA00004613"/>
    </source>
</evidence>
<dbReference type="Proteomes" id="UP000501690">
    <property type="component" value="Linkage Group LG3"/>
</dbReference>
<dbReference type="EMBL" id="CP039347">
    <property type="protein sequence ID" value="QCD88226.1"/>
    <property type="molecule type" value="Genomic_DNA"/>
</dbReference>
<name>A0A4D6LIR4_VIGUN</name>
<evidence type="ECO:0000313" key="9">
    <source>
        <dbReference type="EMBL" id="QCD88226.1"/>
    </source>
</evidence>
<dbReference type="PANTHER" id="PTHR33109:SF4">
    <property type="entry name" value="EPIDERMAL PATTERNING FACTOR-LIKE PROTEIN 6"/>
    <property type="match status" value="1"/>
</dbReference>
<feature type="region of interest" description="Disordered" evidence="8">
    <location>
        <begin position="77"/>
        <end position="101"/>
    </location>
</feature>
<evidence type="ECO:0000256" key="3">
    <source>
        <dbReference type="ARBA" id="ARBA00022473"/>
    </source>
</evidence>
<proteinExistence type="inferred from homology"/>
<comment type="subcellular location">
    <subcellularLocation>
        <location evidence="1 7">Secreted</location>
    </subcellularLocation>
</comment>
<evidence type="ECO:0000256" key="7">
    <source>
        <dbReference type="RuleBase" id="RU367102"/>
    </source>
</evidence>
<gene>
    <name evidence="9" type="ORF">DEO72_LG3g2768</name>
    <name evidence="10" type="ORF">DEO72_LG3g2774</name>
</gene>
<dbReference type="GO" id="GO:0010052">
    <property type="term" value="P:guard cell differentiation"/>
    <property type="evidence" value="ECO:0007669"/>
    <property type="project" value="UniProtKB-UniRule"/>
</dbReference>
<evidence type="ECO:0000256" key="2">
    <source>
        <dbReference type="ARBA" id="ARBA00008127"/>
    </source>
</evidence>
<feature type="chain" id="PRO_5044516280" description="Epidermal patterning factor-like protein" evidence="7">
    <location>
        <begin position="30"/>
        <end position="114"/>
    </location>
</feature>
<comment type="function">
    <text evidence="7">Controls stomatal patterning.</text>
</comment>
<evidence type="ECO:0000313" key="11">
    <source>
        <dbReference type="Proteomes" id="UP000501690"/>
    </source>
</evidence>
<protein>
    <recommendedName>
        <fullName evidence="7">Epidermal patterning factor-like protein</fullName>
    </recommendedName>
</protein>
<dbReference type="Pfam" id="PF17181">
    <property type="entry name" value="EPF"/>
    <property type="match status" value="1"/>
</dbReference>
<accession>A0A4D6LIR4</accession>
<sequence length="114" mass="12102">MDTVAKQSRVCRNVFFLFLFCTLIFSSRAASTKDSKIGESLVSLTGGAESLIGSTPPSCNSRCGNCTPCTPVAVPFTPPAQPQTDSVSDQPDPASHRPEAEVWKCSCGGKLYDP</sequence>
<dbReference type="InterPro" id="IPR039455">
    <property type="entry name" value="EPFL"/>
</dbReference>
<dbReference type="PANTHER" id="PTHR33109">
    <property type="entry name" value="EPIDERMAL PATTERNING FACTOR-LIKE PROTEIN 4"/>
    <property type="match status" value="1"/>
</dbReference>